<proteinExistence type="predicted"/>
<dbReference type="KEGG" id="bhd:BHYOB78_00090"/>
<name>A0A3B6VP48_BRAHO</name>
<accession>A0A3B6VP48</accession>
<evidence type="ECO:0000313" key="1">
    <source>
        <dbReference type="EMBL" id="ANN62307.1"/>
    </source>
</evidence>
<gene>
    <name evidence="1" type="ORF">BHYOB78_00090</name>
</gene>
<organism evidence="1 2">
    <name type="scientific">Brachyspira hyodysenteriae ATCC 27164</name>
    <dbReference type="NCBI Taxonomy" id="1266923"/>
    <lineage>
        <taxon>Bacteria</taxon>
        <taxon>Pseudomonadati</taxon>
        <taxon>Spirochaetota</taxon>
        <taxon>Spirochaetia</taxon>
        <taxon>Brachyspirales</taxon>
        <taxon>Brachyspiraceae</taxon>
        <taxon>Brachyspira</taxon>
    </lineage>
</organism>
<dbReference type="RefSeq" id="WP_020063648.1">
    <property type="nucleotide sequence ID" value="NZ_CP015910.2"/>
</dbReference>
<protein>
    <recommendedName>
        <fullName evidence="3">Glycosyl transferase</fullName>
    </recommendedName>
</protein>
<dbReference type="OrthoDB" id="9804725at2"/>
<evidence type="ECO:0000313" key="2">
    <source>
        <dbReference type="Proteomes" id="UP000092328"/>
    </source>
</evidence>
<reference evidence="2" key="1">
    <citation type="journal article" date="2016" name="Genome Announc.">
        <title>Complete Genome Sequence of Brachyspira hyodysenteriae Type Strain B78 (ATCC 27164).</title>
        <authorList>
            <person name="Mirajkar N.S."/>
            <person name="Johnson T.J."/>
            <person name="Gebhart C.J."/>
        </authorList>
    </citation>
    <scope>NUCLEOTIDE SEQUENCE [LARGE SCALE GENOMIC DNA]</scope>
    <source>
        <strain evidence="2">B78</strain>
    </source>
</reference>
<dbReference type="EMBL" id="CP015910">
    <property type="protein sequence ID" value="ANN62307.1"/>
    <property type="molecule type" value="Genomic_DNA"/>
</dbReference>
<reference evidence="2" key="2">
    <citation type="journal article" date="2017" name="Genome Announc.">
        <title>Correction for Mirajkar et al., Complete Genome Sequence of Brachyspira hyodysenteriae Type Strain B78 (ATCC 27164).</title>
        <authorList>
            <person name="Mirajkar N.S."/>
            <person name="Johnson T.J."/>
            <person name="Gebhart C.J."/>
        </authorList>
    </citation>
    <scope>NUCLEOTIDE SEQUENCE [LARGE SCALE GENOMIC DNA]</scope>
    <source>
        <strain evidence="2">B78</strain>
    </source>
</reference>
<dbReference type="Proteomes" id="UP000092328">
    <property type="component" value="Chromosome"/>
</dbReference>
<keyword evidence="2" id="KW-1185">Reference proteome</keyword>
<evidence type="ECO:0008006" key="3">
    <source>
        <dbReference type="Google" id="ProtNLM"/>
    </source>
</evidence>
<sequence>MYKDRKVYLCAFHNLDLYLSAIRFKKQAESFNIFDEIFIYNEYNLPYNEKFEKAFRSKLVYSRGFGYWCWKPFIVLKTLESMNDNDILVYADIGCHFNKEGIDRFYEYLDLVIDNSRLCFKLGLNSPEKKWTKSDLFNYLNVLNNQNITDTPQIFTTYFLFLKNSMNIEFLKKWLQVYYDDFSLADDSPSKIKNADIFIENRHDQSIFSILSKIYNFYTISENEFESKNKIYPIIPLRDKKNIYDIIYLDEFKKMIKKLGWFISIRKLRDNFRNSMSIYYINSLNKYLGNELYNDISITGIKIIDNYLKLKIDNMIKLNIKDYFNYKDIKIEEIKESLNYILKYKND</sequence>
<dbReference type="AlphaFoldDB" id="A0A3B6VP48"/>